<comment type="caution">
    <text evidence="3">The sequence shown here is derived from an EMBL/GenBank/DDBJ whole genome shotgun (WGS) entry which is preliminary data.</text>
</comment>
<dbReference type="AlphaFoldDB" id="A0AAE3DAB8"/>
<dbReference type="Gene3D" id="2.160.20.110">
    <property type="match status" value="1"/>
</dbReference>
<evidence type="ECO:0008006" key="5">
    <source>
        <dbReference type="Google" id="ProtNLM"/>
    </source>
</evidence>
<dbReference type="Gene3D" id="2.150.10.10">
    <property type="entry name" value="Serralysin-like metalloprotease, C-terminal"/>
    <property type="match status" value="1"/>
</dbReference>
<dbReference type="RefSeq" id="WP_308458993.1">
    <property type="nucleotide sequence ID" value="NZ_JAJEPS010000003.1"/>
</dbReference>
<sequence>TASGDSSTVTEDSNTASGDSSTVTEDSNTASGDSSTATEDSNTASDDSGEVPAANSSSDSSSSDDSSASGDGNDQASTGRMIPVTYRVVTSTTLPDGTQLPDVNIPDVQVPSELTAALQQLQALSKDVRTQMSTIAGLLGEMPGQTNQLMSDIKSITGSMDKMTDELDDILDDFDDEMDTMKDDLRQKGNTISDTLDNTSDTLHTDFDGVRDSLDRVKDQFDVIRGTVSDALDELKNRIDDKSIYVDVSELTDATSGDGKIISSTNSGEVYADTQGGGIAGAIVKTNPQKASAWFFQDKNDDEDDDEDDSDSITRHVLAAIFSSSNTADITVKGDYAGGIVGKADYGIIVAAENYGDILTDGGKYAGGIAGRCDNTIRDSYVLSGVSGDGYVGGVAGRGEDVSGNYVCSYLDMDSYVKSSGAVVGKADGVVKDNYFVDNGYGAVDGVTRSSEAESMDYDSLIQLGNMPLNFTQFTVRFMNGEQVVWQNTFAYGDELPEENYPDLPKSKDGYVYWEEKDVSPIHRNVTVHAVYRAYMPALTADAEEEKSPVLMGGEFYPDTKISVREATDEELAQVKANMDNDSPFYKYYLKKVYYYEVSQAQPLRTNAIVRVLNDTRLADSLMTMDAEYQTVGEAQKADTIGSYLSSDTQISSAGYIVVLNRMDIWVETLISAAVLALAILVVVGLHIRRQKRRNAAKAAAEAAVTKETDDETVKPEE</sequence>
<feature type="compositionally biased region" description="Low complexity" evidence="1">
    <location>
        <begin position="53"/>
        <end position="77"/>
    </location>
</feature>
<reference evidence="3 4" key="1">
    <citation type="submission" date="2021-10" db="EMBL/GenBank/DDBJ databases">
        <title>Anaerobic single-cell dispensing facilitates the cultivation of human gut bacteria.</title>
        <authorList>
            <person name="Afrizal A."/>
        </authorList>
    </citation>
    <scope>NUCLEOTIDE SEQUENCE [LARGE SCALE GENOMIC DNA]</scope>
    <source>
        <strain evidence="3 4">CLA-AA-H276</strain>
    </source>
</reference>
<keyword evidence="2" id="KW-0472">Membrane</keyword>
<dbReference type="Gene3D" id="1.20.120.20">
    <property type="entry name" value="Apolipoprotein"/>
    <property type="match status" value="1"/>
</dbReference>
<feature type="non-terminal residue" evidence="3">
    <location>
        <position position="1"/>
    </location>
</feature>
<dbReference type="InterPro" id="IPR011049">
    <property type="entry name" value="Serralysin-like_metalloprot_C"/>
</dbReference>
<proteinExistence type="predicted"/>
<protein>
    <recommendedName>
        <fullName evidence="5">GLUG domain-containing protein</fullName>
    </recommendedName>
</protein>
<dbReference type="Proteomes" id="UP001198220">
    <property type="component" value="Unassembled WGS sequence"/>
</dbReference>
<evidence type="ECO:0000313" key="4">
    <source>
        <dbReference type="Proteomes" id="UP001198220"/>
    </source>
</evidence>
<evidence type="ECO:0000313" key="3">
    <source>
        <dbReference type="EMBL" id="MCC2125617.1"/>
    </source>
</evidence>
<feature type="region of interest" description="Disordered" evidence="1">
    <location>
        <begin position="1"/>
        <end position="83"/>
    </location>
</feature>
<gene>
    <name evidence="3" type="ORF">LKD36_05420</name>
</gene>
<accession>A0AAE3DAB8</accession>
<organism evidence="3 4">
    <name type="scientific">Hominiventricola filiformis</name>
    <dbReference type="NCBI Taxonomy" id="2885352"/>
    <lineage>
        <taxon>Bacteria</taxon>
        <taxon>Bacillati</taxon>
        <taxon>Bacillota</taxon>
        <taxon>Clostridia</taxon>
        <taxon>Lachnospirales</taxon>
        <taxon>Lachnospiraceae</taxon>
        <taxon>Hominiventricola</taxon>
    </lineage>
</organism>
<feature type="transmembrane region" description="Helical" evidence="2">
    <location>
        <begin position="665"/>
        <end position="688"/>
    </location>
</feature>
<dbReference type="EMBL" id="JAJEPS010000003">
    <property type="protein sequence ID" value="MCC2125617.1"/>
    <property type="molecule type" value="Genomic_DNA"/>
</dbReference>
<evidence type="ECO:0000256" key="2">
    <source>
        <dbReference type="SAM" id="Phobius"/>
    </source>
</evidence>
<evidence type="ECO:0000256" key="1">
    <source>
        <dbReference type="SAM" id="MobiDB-lite"/>
    </source>
</evidence>
<keyword evidence="2" id="KW-0812">Transmembrane</keyword>
<name>A0AAE3DAB8_9FIRM</name>
<feature type="compositionally biased region" description="Polar residues" evidence="1">
    <location>
        <begin position="1"/>
        <end position="46"/>
    </location>
</feature>
<keyword evidence="2" id="KW-1133">Transmembrane helix</keyword>
<keyword evidence="4" id="KW-1185">Reference proteome</keyword>